<protein>
    <submittedName>
        <fullName evidence="1">Uncharacterized protein</fullName>
    </submittedName>
</protein>
<keyword evidence="2" id="KW-1185">Reference proteome</keyword>
<evidence type="ECO:0000313" key="2">
    <source>
        <dbReference type="Proteomes" id="UP001205311"/>
    </source>
</evidence>
<dbReference type="Proteomes" id="UP001205311">
    <property type="component" value="Unassembled WGS sequence"/>
</dbReference>
<gene>
    <name evidence="1" type="ORF">LX15_003553</name>
</gene>
<proteinExistence type="predicted"/>
<accession>A0ABT1HWG6</accession>
<dbReference type="RefSeq" id="WP_253670728.1">
    <property type="nucleotide sequence ID" value="NZ_JAMTCP010000020.1"/>
</dbReference>
<reference evidence="1 2" key="1">
    <citation type="submission" date="2022-06" db="EMBL/GenBank/DDBJ databases">
        <title>Genomic Encyclopedia of Archaeal and Bacterial Type Strains, Phase II (KMG-II): from individual species to whole genera.</title>
        <authorList>
            <person name="Goeker M."/>
        </authorList>
    </citation>
    <scope>NUCLEOTIDE SEQUENCE [LARGE SCALE GENOMIC DNA]</scope>
    <source>
        <strain evidence="1 2">DSM 40477</strain>
    </source>
</reference>
<organism evidence="1 2">
    <name type="scientific">Streptoalloteichus tenebrarius (strain ATCC 17920 / DSM 40477 / JCM 4838 / CBS 697.72 / NBRC 16177 / NCIMB 11028 / NRRL B-12390 / A12253. 1 / ISP 5477)</name>
    <name type="common">Streptomyces tenebrarius</name>
    <dbReference type="NCBI Taxonomy" id="1933"/>
    <lineage>
        <taxon>Bacteria</taxon>
        <taxon>Bacillati</taxon>
        <taxon>Actinomycetota</taxon>
        <taxon>Actinomycetes</taxon>
        <taxon>Pseudonocardiales</taxon>
        <taxon>Pseudonocardiaceae</taxon>
        <taxon>Streptoalloteichus</taxon>
    </lineage>
</organism>
<name>A0ABT1HWG6_STRSD</name>
<comment type="caution">
    <text evidence="1">The sequence shown here is derived from an EMBL/GenBank/DDBJ whole genome shotgun (WGS) entry which is preliminary data.</text>
</comment>
<evidence type="ECO:0000313" key="1">
    <source>
        <dbReference type="EMBL" id="MCP2259844.1"/>
    </source>
</evidence>
<sequence length="53" mass="6087">MGADRGRRIRVFVGTAVVVAGTGYGLHAWRSHRRLVRCQRDELRREVAAIRVR</sequence>
<dbReference type="EMBL" id="JAMTCP010000020">
    <property type="protein sequence ID" value="MCP2259844.1"/>
    <property type="molecule type" value="Genomic_DNA"/>
</dbReference>